<evidence type="ECO:0000313" key="1">
    <source>
        <dbReference type="EMBL" id="KAI4296776.1"/>
    </source>
</evidence>
<name>A0ACB9KHW9_BAUVA</name>
<reference evidence="1 2" key="1">
    <citation type="journal article" date="2022" name="DNA Res.">
        <title>Chromosomal-level genome assembly of the orchid tree Bauhinia variegata (Leguminosae; Cercidoideae) supports the allotetraploid origin hypothesis of Bauhinia.</title>
        <authorList>
            <person name="Zhong Y."/>
            <person name="Chen Y."/>
            <person name="Zheng D."/>
            <person name="Pang J."/>
            <person name="Liu Y."/>
            <person name="Luo S."/>
            <person name="Meng S."/>
            <person name="Qian L."/>
            <person name="Wei D."/>
            <person name="Dai S."/>
            <person name="Zhou R."/>
        </authorList>
    </citation>
    <scope>NUCLEOTIDE SEQUENCE [LARGE SCALE GENOMIC DNA]</scope>
    <source>
        <strain evidence="1">BV-YZ2020</strain>
    </source>
</reference>
<gene>
    <name evidence="1" type="ORF">L6164_036701</name>
</gene>
<comment type="caution">
    <text evidence="1">The sequence shown here is derived from an EMBL/GenBank/DDBJ whole genome shotgun (WGS) entry which is preliminary data.</text>
</comment>
<keyword evidence="2" id="KW-1185">Reference proteome</keyword>
<accession>A0ACB9KHW9</accession>
<protein>
    <submittedName>
        <fullName evidence="1">Uncharacterized protein</fullName>
    </submittedName>
</protein>
<evidence type="ECO:0000313" key="2">
    <source>
        <dbReference type="Proteomes" id="UP000828941"/>
    </source>
</evidence>
<sequence>MEVRIADEAVGEIHMRTQGRSCSLEYHYPFLRASGNISARRTSMTASASRDRGIGSPSNGSILWILGSGSSFGS</sequence>
<proteinExistence type="predicted"/>
<organism evidence="1 2">
    <name type="scientific">Bauhinia variegata</name>
    <name type="common">Purple orchid tree</name>
    <name type="synonym">Phanera variegata</name>
    <dbReference type="NCBI Taxonomy" id="167791"/>
    <lineage>
        <taxon>Eukaryota</taxon>
        <taxon>Viridiplantae</taxon>
        <taxon>Streptophyta</taxon>
        <taxon>Embryophyta</taxon>
        <taxon>Tracheophyta</taxon>
        <taxon>Spermatophyta</taxon>
        <taxon>Magnoliopsida</taxon>
        <taxon>eudicotyledons</taxon>
        <taxon>Gunneridae</taxon>
        <taxon>Pentapetalae</taxon>
        <taxon>rosids</taxon>
        <taxon>fabids</taxon>
        <taxon>Fabales</taxon>
        <taxon>Fabaceae</taxon>
        <taxon>Cercidoideae</taxon>
        <taxon>Cercideae</taxon>
        <taxon>Bauhiniinae</taxon>
        <taxon>Bauhinia</taxon>
    </lineage>
</organism>
<dbReference type="Proteomes" id="UP000828941">
    <property type="component" value="Chromosome 14"/>
</dbReference>
<dbReference type="EMBL" id="CM039439">
    <property type="protein sequence ID" value="KAI4296776.1"/>
    <property type="molecule type" value="Genomic_DNA"/>
</dbReference>